<evidence type="ECO:0000313" key="3">
    <source>
        <dbReference type="Proteomes" id="UP000178636"/>
    </source>
</evidence>
<dbReference type="PANTHER" id="PTHR21248">
    <property type="entry name" value="CARDIOLIPIN SYNTHASE"/>
    <property type="match status" value="1"/>
</dbReference>
<accession>A0A1G2DB46</accession>
<dbReference type="GO" id="GO:0032049">
    <property type="term" value="P:cardiolipin biosynthetic process"/>
    <property type="evidence" value="ECO:0007669"/>
    <property type="project" value="UniProtKB-ARBA"/>
</dbReference>
<dbReference type="CDD" id="cd09110">
    <property type="entry name" value="PLDc_CLS_1"/>
    <property type="match status" value="1"/>
</dbReference>
<sequence>MLAAIGTARESIYLEMYTFHHDTAGYNFLSELERKAREGVRVVVILDAFGSFGFTPILVDRLKNAGAEVLFFSYWFRRTHRKILIVDETTAFLGGVNISNYSVRWSDLQIRITGKKVVRPILHSFARVYRLCGGKNPALKGRNKPRLFGKARLWFIEHGLAGKRFALKRHYTEHIDNAARSVTLVTPYFMPHHWLIAAVHRAIVRGVAIEVIVPRETDYKTVDRINHYYFDLFTKLGAKCYLAGEMNHAKAMLVDNERGTVGSQNIDAQSFDWNVESGVFFDDPQMVRDLGRIIEGWKKNAFLYDTKEHTPRWHDRIFALLLRFFEPIL</sequence>
<dbReference type="InterPro" id="IPR001736">
    <property type="entry name" value="PLipase_D/transphosphatidylase"/>
</dbReference>
<dbReference type="Proteomes" id="UP000178636">
    <property type="component" value="Unassembled WGS sequence"/>
</dbReference>
<dbReference type="Pfam" id="PF13091">
    <property type="entry name" value="PLDc_2"/>
    <property type="match status" value="2"/>
</dbReference>
<organism evidence="2 3">
    <name type="scientific">Candidatus Lloydbacteria bacterium RIFCSPHIGHO2_02_FULL_54_17</name>
    <dbReference type="NCBI Taxonomy" id="1798664"/>
    <lineage>
        <taxon>Bacteria</taxon>
        <taxon>Candidatus Lloydiibacteriota</taxon>
    </lineage>
</organism>
<dbReference type="PROSITE" id="PS50035">
    <property type="entry name" value="PLD"/>
    <property type="match status" value="2"/>
</dbReference>
<dbReference type="GO" id="GO:0030572">
    <property type="term" value="F:phosphatidyltransferase activity"/>
    <property type="evidence" value="ECO:0007669"/>
    <property type="project" value="UniProtKB-ARBA"/>
</dbReference>
<name>A0A1G2DB46_9BACT</name>
<dbReference type="Gene3D" id="3.30.870.10">
    <property type="entry name" value="Endonuclease Chain A"/>
    <property type="match status" value="2"/>
</dbReference>
<evidence type="ECO:0000259" key="1">
    <source>
        <dbReference type="PROSITE" id="PS50035"/>
    </source>
</evidence>
<reference evidence="2 3" key="1">
    <citation type="journal article" date="2016" name="Nat. Commun.">
        <title>Thousands of microbial genomes shed light on interconnected biogeochemical processes in an aquifer system.</title>
        <authorList>
            <person name="Anantharaman K."/>
            <person name="Brown C.T."/>
            <person name="Hug L.A."/>
            <person name="Sharon I."/>
            <person name="Castelle C.J."/>
            <person name="Probst A.J."/>
            <person name="Thomas B.C."/>
            <person name="Singh A."/>
            <person name="Wilkins M.J."/>
            <person name="Karaoz U."/>
            <person name="Brodie E.L."/>
            <person name="Williams K.H."/>
            <person name="Hubbard S.S."/>
            <person name="Banfield J.F."/>
        </authorList>
    </citation>
    <scope>NUCLEOTIDE SEQUENCE [LARGE SCALE GENOMIC DNA]</scope>
</reference>
<feature type="domain" description="PLD phosphodiesterase" evidence="1">
    <location>
        <begin position="243"/>
        <end position="270"/>
    </location>
</feature>
<feature type="domain" description="PLD phosphodiesterase" evidence="1">
    <location>
        <begin position="75"/>
        <end position="102"/>
    </location>
</feature>
<comment type="caution">
    <text evidence="2">The sequence shown here is derived from an EMBL/GenBank/DDBJ whole genome shotgun (WGS) entry which is preliminary data.</text>
</comment>
<dbReference type="SUPFAM" id="SSF56024">
    <property type="entry name" value="Phospholipase D/nuclease"/>
    <property type="match status" value="2"/>
</dbReference>
<dbReference type="InterPro" id="IPR025202">
    <property type="entry name" value="PLD-like_dom"/>
</dbReference>
<gene>
    <name evidence="2" type="ORF">A3C93_05065</name>
</gene>
<evidence type="ECO:0000313" key="2">
    <source>
        <dbReference type="EMBL" id="OGZ10836.1"/>
    </source>
</evidence>
<protein>
    <recommendedName>
        <fullName evidence="1">PLD phosphodiesterase domain-containing protein</fullName>
    </recommendedName>
</protein>
<dbReference type="EMBL" id="MHLO01000045">
    <property type="protein sequence ID" value="OGZ10836.1"/>
    <property type="molecule type" value="Genomic_DNA"/>
</dbReference>
<proteinExistence type="predicted"/>
<dbReference type="PANTHER" id="PTHR21248:SF12">
    <property type="entry name" value="CARDIOLIPIN SYNTHASE C"/>
    <property type="match status" value="1"/>
</dbReference>
<dbReference type="SMART" id="SM00155">
    <property type="entry name" value="PLDc"/>
    <property type="match status" value="2"/>
</dbReference>
<dbReference type="AlphaFoldDB" id="A0A1G2DB46"/>
<dbReference type="STRING" id="1798664.A3C93_05065"/>